<name>A0A087H508_ARAAL</name>
<feature type="compositionally biased region" description="Basic and acidic residues" evidence="1">
    <location>
        <begin position="1"/>
        <end position="14"/>
    </location>
</feature>
<dbReference type="EMBL" id="CM002872">
    <property type="protein sequence ID" value="KFK37210.1"/>
    <property type="molecule type" value="Genomic_DNA"/>
</dbReference>
<dbReference type="Gramene" id="KFK37210">
    <property type="protein sequence ID" value="KFK37210"/>
    <property type="gene ID" value="AALP_AA4G228300"/>
</dbReference>
<gene>
    <name evidence="2" type="ordered locus">AALP_Aa4g228300</name>
</gene>
<reference evidence="3" key="1">
    <citation type="journal article" date="2015" name="Nat. Plants">
        <title>Genome expansion of Arabis alpina linked with retrotransposition and reduced symmetric DNA methylation.</title>
        <authorList>
            <person name="Willing E.M."/>
            <person name="Rawat V."/>
            <person name="Mandakova T."/>
            <person name="Maumus F."/>
            <person name="James G.V."/>
            <person name="Nordstroem K.J."/>
            <person name="Becker C."/>
            <person name="Warthmann N."/>
            <person name="Chica C."/>
            <person name="Szarzynska B."/>
            <person name="Zytnicki M."/>
            <person name="Albani M.C."/>
            <person name="Kiefer C."/>
            <person name="Bergonzi S."/>
            <person name="Castaings L."/>
            <person name="Mateos J.L."/>
            <person name="Berns M.C."/>
            <person name="Bujdoso N."/>
            <person name="Piofczyk T."/>
            <person name="de Lorenzo L."/>
            <person name="Barrero-Sicilia C."/>
            <person name="Mateos I."/>
            <person name="Piednoel M."/>
            <person name="Hagmann J."/>
            <person name="Chen-Min-Tao R."/>
            <person name="Iglesias-Fernandez R."/>
            <person name="Schuster S.C."/>
            <person name="Alonso-Blanco C."/>
            <person name="Roudier F."/>
            <person name="Carbonero P."/>
            <person name="Paz-Ares J."/>
            <person name="Davis S.J."/>
            <person name="Pecinka A."/>
            <person name="Quesneville H."/>
            <person name="Colot V."/>
            <person name="Lysak M.A."/>
            <person name="Weigel D."/>
            <person name="Coupland G."/>
            <person name="Schneeberger K."/>
        </authorList>
    </citation>
    <scope>NUCLEOTIDE SEQUENCE [LARGE SCALE GENOMIC DNA]</scope>
    <source>
        <strain evidence="3">cv. Pajares</strain>
    </source>
</reference>
<organism evidence="2 3">
    <name type="scientific">Arabis alpina</name>
    <name type="common">Alpine rock-cress</name>
    <dbReference type="NCBI Taxonomy" id="50452"/>
    <lineage>
        <taxon>Eukaryota</taxon>
        <taxon>Viridiplantae</taxon>
        <taxon>Streptophyta</taxon>
        <taxon>Embryophyta</taxon>
        <taxon>Tracheophyta</taxon>
        <taxon>Spermatophyta</taxon>
        <taxon>Magnoliopsida</taxon>
        <taxon>eudicotyledons</taxon>
        <taxon>Gunneridae</taxon>
        <taxon>Pentapetalae</taxon>
        <taxon>rosids</taxon>
        <taxon>malvids</taxon>
        <taxon>Brassicales</taxon>
        <taxon>Brassicaceae</taxon>
        <taxon>Arabideae</taxon>
        <taxon>Arabis</taxon>
    </lineage>
</organism>
<accession>A0A087H508</accession>
<keyword evidence="3" id="KW-1185">Reference proteome</keyword>
<evidence type="ECO:0000256" key="1">
    <source>
        <dbReference type="SAM" id="MobiDB-lite"/>
    </source>
</evidence>
<protein>
    <submittedName>
        <fullName evidence="2">Uncharacterized protein</fullName>
    </submittedName>
</protein>
<evidence type="ECO:0000313" key="2">
    <source>
        <dbReference type="EMBL" id="KFK37210.1"/>
    </source>
</evidence>
<feature type="region of interest" description="Disordered" evidence="1">
    <location>
        <begin position="1"/>
        <end position="27"/>
    </location>
</feature>
<dbReference type="AlphaFoldDB" id="A0A087H508"/>
<evidence type="ECO:0000313" key="3">
    <source>
        <dbReference type="Proteomes" id="UP000029120"/>
    </source>
</evidence>
<dbReference type="Proteomes" id="UP000029120">
    <property type="component" value="Chromosome 4"/>
</dbReference>
<sequence length="83" mass="9471">MASHVEEERQERPVGVKAAKASQQRRKQAFSGLKEAWDLAAKERLSNKKILETLLAKPEPTQMELTLMNQLMLQMSDYLGQSQ</sequence>
<proteinExistence type="predicted"/>